<feature type="compositionally biased region" description="Basic and acidic residues" evidence="1">
    <location>
        <begin position="258"/>
        <end position="271"/>
    </location>
</feature>
<gene>
    <name evidence="2" type="ORF">AZE42_01155</name>
</gene>
<protein>
    <submittedName>
        <fullName evidence="2">Uncharacterized protein</fullName>
    </submittedName>
</protein>
<sequence length="669" mass="73889">MTSTTPFNTPHSSARPSSLRSLPSLDIAAVLAPAGAFENLELLTTSLSFTDTSSGDKCNLEDAPPFPKDHRPPIFIIQDHRAQISFAVRPGVISLGDIHADEQAARNVLSAPTIPRMNLVMKEQLFMKTWIEKLTPHRPPRHVPWTSDKPVPRQEWISEGSIFSAETIQSRTRKIPHTRTAQHFANWPCPPKVTAPHSAHCIQDHREAAVIPKERFEHLAGSKRCPVYALESGPDALIHGRKEKRGQCSLVSPIPKPCSDRRTKRPYRDASRPLPQLGSIPSIAIRRGKKVSCLQLKEVDNMTYPDLPTPFRSSPTVWSPKFDSGIFSPDEELFTDHYSMLSSLRSQYAALGSGISTPVTYESQEWQAVSMHLDMNSVTSKLSFSTDDEWAFQKDLAVVTKDLHGPVDNTPDVPPPLSMCKIAPDRLQNSLNDCCSSYVIPIRSASPHPRSEVPFVRVSSAPLNDPPCTTLPSCPILIDPSIPPCVRGTLKNVKSVRFENVSHNQDTGLLVTPAQERSTAAKRPSPLRNSFTAPLSAADVNKSSDMATEARPKPKGDQVPAIKKPRIMKSKLVPKSTILKPHHVSEVSILRRVDTNVRREIPPTPGLDKPAAPTIGRHSHVANENGRTILTHAPKPWSTMNGNDLRISVHGGAPKIRLTTPLRNIFKFN</sequence>
<dbReference type="Proteomes" id="UP000183567">
    <property type="component" value="Unassembled WGS sequence"/>
</dbReference>
<keyword evidence="3" id="KW-1185">Reference proteome</keyword>
<dbReference type="OrthoDB" id="2646484at2759"/>
<evidence type="ECO:0000313" key="2">
    <source>
        <dbReference type="EMBL" id="OJA09564.1"/>
    </source>
</evidence>
<evidence type="ECO:0000313" key="3">
    <source>
        <dbReference type="Proteomes" id="UP000183567"/>
    </source>
</evidence>
<accession>A0A1J8QCS7</accession>
<name>A0A1J8QCS7_9AGAM</name>
<reference evidence="2 3" key="1">
    <citation type="submission" date="2016-03" db="EMBL/GenBank/DDBJ databases">
        <title>Comparative genomics of the ectomycorrhizal sister species Rhizopogon vinicolor and Rhizopogon vesiculosus (Basidiomycota: Boletales) reveals a divergence of the mating type B locus.</title>
        <authorList>
            <person name="Mujic A.B."/>
            <person name="Kuo A."/>
            <person name="Tritt A."/>
            <person name="Lipzen A."/>
            <person name="Chen C."/>
            <person name="Johnson J."/>
            <person name="Sharma A."/>
            <person name="Barry K."/>
            <person name="Grigoriev I.V."/>
            <person name="Spatafora J.W."/>
        </authorList>
    </citation>
    <scope>NUCLEOTIDE SEQUENCE [LARGE SCALE GENOMIC DNA]</scope>
    <source>
        <strain evidence="2 3">AM-OR11-056</strain>
    </source>
</reference>
<feature type="region of interest" description="Disordered" evidence="1">
    <location>
        <begin position="516"/>
        <end position="560"/>
    </location>
</feature>
<feature type="region of interest" description="Disordered" evidence="1">
    <location>
        <begin position="254"/>
        <end position="273"/>
    </location>
</feature>
<dbReference type="AlphaFoldDB" id="A0A1J8QCS7"/>
<comment type="caution">
    <text evidence="2">The sequence shown here is derived from an EMBL/GenBank/DDBJ whole genome shotgun (WGS) entry which is preliminary data.</text>
</comment>
<proteinExistence type="predicted"/>
<organism evidence="2 3">
    <name type="scientific">Rhizopogon vesiculosus</name>
    <dbReference type="NCBI Taxonomy" id="180088"/>
    <lineage>
        <taxon>Eukaryota</taxon>
        <taxon>Fungi</taxon>
        <taxon>Dikarya</taxon>
        <taxon>Basidiomycota</taxon>
        <taxon>Agaricomycotina</taxon>
        <taxon>Agaricomycetes</taxon>
        <taxon>Agaricomycetidae</taxon>
        <taxon>Boletales</taxon>
        <taxon>Suillineae</taxon>
        <taxon>Rhizopogonaceae</taxon>
        <taxon>Rhizopogon</taxon>
    </lineage>
</organism>
<evidence type="ECO:0000256" key="1">
    <source>
        <dbReference type="SAM" id="MobiDB-lite"/>
    </source>
</evidence>
<dbReference type="EMBL" id="LVVM01005878">
    <property type="protein sequence ID" value="OJA09564.1"/>
    <property type="molecule type" value="Genomic_DNA"/>
</dbReference>